<evidence type="ECO:0000256" key="1">
    <source>
        <dbReference type="SAM" id="Phobius"/>
    </source>
</evidence>
<accession>A0A4E0RN78</accession>
<name>A0A4E0RN78_9GAMM</name>
<gene>
    <name evidence="2" type="ORF">PN36_30220</name>
</gene>
<keyword evidence="1" id="KW-0812">Transmembrane</keyword>
<dbReference type="AlphaFoldDB" id="A0A4E0RN78"/>
<reference evidence="2 3" key="1">
    <citation type="journal article" date="2016" name="Front. Microbiol.">
        <title>Single-Cell (Meta-)Genomics of a Dimorphic Candidatus Thiomargarita nelsonii Reveals Genomic Plasticity.</title>
        <authorList>
            <person name="Flood B.E."/>
            <person name="Fliss P."/>
            <person name="Jones D.S."/>
            <person name="Dick G.J."/>
            <person name="Jain S."/>
            <person name="Kaster A.K."/>
            <person name="Winkel M."/>
            <person name="Mussmann M."/>
            <person name="Bailey J."/>
        </authorList>
    </citation>
    <scope>NUCLEOTIDE SEQUENCE [LARGE SCALE GENOMIC DNA]</scope>
    <source>
        <strain evidence="2">Hydrate Ridge</strain>
    </source>
</reference>
<evidence type="ECO:0000313" key="3">
    <source>
        <dbReference type="Proteomes" id="UP000030428"/>
    </source>
</evidence>
<dbReference type="EMBL" id="JSZA02000219">
    <property type="protein sequence ID" value="TGO02114.1"/>
    <property type="molecule type" value="Genomic_DNA"/>
</dbReference>
<evidence type="ECO:0000313" key="2">
    <source>
        <dbReference type="EMBL" id="TGO02114.1"/>
    </source>
</evidence>
<comment type="caution">
    <text evidence="2">The sequence shown here is derived from an EMBL/GenBank/DDBJ whole genome shotgun (WGS) entry which is preliminary data.</text>
</comment>
<dbReference type="Proteomes" id="UP000030428">
    <property type="component" value="Unassembled WGS sequence"/>
</dbReference>
<protein>
    <submittedName>
        <fullName evidence="2">Uncharacterized protein</fullName>
    </submittedName>
</protein>
<organism evidence="2 3">
    <name type="scientific">Candidatus Thiomargarita nelsonii</name>
    <dbReference type="NCBI Taxonomy" id="1003181"/>
    <lineage>
        <taxon>Bacteria</taxon>
        <taxon>Pseudomonadati</taxon>
        <taxon>Pseudomonadota</taxon>
        <taxon>Gammaproteobacteria</taxon>
        <taxon>Thiotrichales</taxon>
        <taxon>Thiotrichaceae</taxon>
        <taxon>Thiomargarita</taxon>
    </lineage>
</organism>
<keyword evidence="3" id="KW-1185">Reference proteome</keyword>
<keyword evidence="1" id="KW-1133">Transmembrane helix</keyword>
<sequence length="80" mass="8764">MLVAPLILINVTTQRLVPTLCVGMPVCTALRCRTQSVQQGIPTQSVGTRKIIVKVLILTYPLLNLILVVLVLPYPVKKSL</sequence>
<keyword evidence="1" id="KW-0472">Membrane</keyword>
<proteinExistence type="predicted"/>
<feature type="transmembrane region" description="Helical" evidence="1">
    <location>
        <begin position="51"/>
        <end position="74"/>
    </location>
</feature>